<accession>W4L9S4</accession>
<dbReference type="GO" id="GO:0016705">
    <property type="term" value="F:oxidoreductase activity, acting on paired donors, with incorporation or reduction of molecular oxygen"/>
    <property type="evidence" value="ECO:0007669"/>
    <property type="project" value="InterPro"/>
</dbReference>
<dbReference type="HOGENOM" id="CLU_027853_3_3_7"/>
<dbReference type="SUPFAM" id="SSF51679">
    <property type="entry name" value="Bacterial luciferase-like"/>
    <property type="match status" value="1"/>
</dbReference>
<dbReference type="GO" id="GO:0005829">
    <property type="term" value="C:cytosol"/>
    <property type="evidence" value="ECO:0007669"/>
    <property type="project" value="TreeGrafter"/>
</dbReference>
<dbReference type="Pfam" id="PF00296">
    <property type="entry name" value="Bac_luciferase"/>
    <property type="match status" value="1"/>
</dbReference>
<protein>
    <recommendedName>
        <fullName evidence="5">Luciferase-like domain-containing protein</fullName>
    </recommendedName>
</protein>
<comment type="caution">
    <text evidence="6">The sequence shown here is derived from an EMBL/GenBank/DDBJ whole genome shotgun (WGS) entry which is preliminary data.</text>
</comment>
<keyword evidence="7" id="KW-1185">Reference proteome</keyword>
<sequence>MTQPARMKFGIFMAPFHRPGENPTLALERDLELIEWLDTLGFDEAYVGEHHSAGWETICSPEVFLASAIARTKRIMLGTGVVSLPYHNPYMVANRMVLLDHLSRGRAILGVGPGALASDALMFGINPERQREMMDEALGVIIRLFESTVPLTVKSDWFELNEAILQLRPYQQPSMPIAVASVQSPAGVQVAGKHGAGVLSLSIPRDTVRKTTLKELWAIGEETAEKHGKTLRREDWSLVVSVHLAESRQEAIEQVRRASGRETLEYFGQTLGHPAPDVAPDKVVDFMVERNLWMIGTPDDCIAYIEELQEMSGGFGGFMIRTSDWGTREQILHSYELLARYVMPHFQGTLAGIHASQQWASERKVSLQENRLAGLRRADSAYYGKGGSQG</sequence>
<feature type="domain" description="Luciferase-like" evidence="5">
    <location>
        <begin position="7"/>
        <end position="311"/>
    </location>
</feature>
<dbReference type="PANTHER" id="PTHR30137:SF16">
    <property type="entry name" value="BLL0895 PROTEIN"/>
    <property type="match status" value="1"/>
</dbReference>
<dbReference type="InterPro" id="IPR050766">
    <property type="entry name" value="Bact_Lucif_Oxidored"/>
</dbReference>
<keyword evidence="2" id="KW-0285">Flavoprotein</keyword>
<keyword evidence="3" id="KW-0560">Oxidoreductase</keyword>
<evidence type="ECO:0000313" key="6">
    <source>
        <dbReference type="EMBL" id="ETW94091.1"/>
    </source>
</evidence>
<gene>
    <name evidence="6" type="ORF">ETSY1_36365</name>
</gene>
<evidence type="ECO:0000259" key="5">
    <source>
        <dbReference type="Pfam" id="PF00296"/>
    </source>
</evidence>
<dbReference type="Gene3D" id="3.20.20.30">
    <property type="entry name" value="Luciferase-like domain"/>
    <property type="match status" value="1"/>
</dbReference>
<reference evidence="6 7" key="1">
    <citation type="journal article" date="2014" name="Nature">
        <title>An environmental bacterial taxon with a large and distinct metabolic repertoire.</title>
        <authorList>
            <person name="Wilson M.C."/>
            <person name="Mori T."/>
            <person name="Ruckert C."/>
            <person name="Uria A.R."/>
            <person name="Helf M.J."/>
            <person name="Takada K."/>
            <person name="Gernert C."/>
            <person name="Steffens U.A."/>
            <person name="Heycke N."/>
            <person name="Schmitt S."/>
            <person name="Rinke C."/>
            <person name="Helfrich E.J."/>
            <person name="Brachmann A.O."/>
            <person name="Gurgui C."/>
            <person name="Wakimoto T."/>
            <person name="Kracht M."/>
            <person name="Crusemann M."/>
            <person name="Hentschel U."/>
            <person name="Abe I."/>
            <person name="Matsunaga S."/>
            <person name="Kalinowski J."/>
            <person name="Takeyama H."/>
            <person name="Piel J."/>
        </authorList>
    </citation>
    <scope>NUCLEOTIDE SEQUENCE [LARGE SCALE GENOMIC DNA]</scope>
    <source>
        <strain evidence="7">TSY1</strain>
    </source>
</reference>
<dbReference type="AlphaFoldDB" id="W4L9S4"/>
<dbReference type="InterPro" id="IPR036661">
    <property type="entry name" value="Luciferase-like_sf"/>
</dbReference>
<evidence type="ECO:0000313" key="7">
    <source>
        <dbReference type="Proteomes" id="UP000019141"/>
    </source>
</evidence>
<dbReference type="Proteomes" id="UP000019141">
    <property type="component" value="Unassembled WGS sequence"/>
</dbReference>
<evidence type="ECO:0000256" key="1">
    <source>
        <dbReference type="ARBA" id="ARBA00010426"/>
    </source>
</evidence>
<keyword evidence="4" id="KW-0503">Monooxygenase</keyword>
<dbReference type="InterPro" id="IPR011251">
    <property type="entry name" value="Luciferase-like_dom"/>
</dbReference>
<dbReference type="GO" id="GO:0004497">
    <property type="term" value="F:monooxygenase activity"/>
    <property type="evidence" value="ECO:0007669"/>
    <property type="project" value="UniProtKB-KW"/>
</dbReference>
<comment type="similarity">
    <text evidence="1">Belongs to the bacterial luciferase oxidoreductase family.</text>
</comment>
<organism evidence="6 7">
    <name type="scientific">Entotheonella factor</name>
    <dbReference type="NCBI Taxonomy" id="1429438"/>
    <lineage>
        <taxon>Bacteria</taxon>
        <taxon>Pseudomonadati</taxon>
        <taxon>Nitrospinota/Tectimicrobiota group</taxon>
        <taxon>Candidatus Tectimicrobiota</taxon>
        <taxon>Candidatus Entotheonellia</taxon>
        <taxon>Candidatus Entotheonellales</taxon>
        <taxon>Candidatus Entotheonellaceae</taxon>
        <taxon>Candidatus Entotheonella</taxon>
    </lineage>
</organism>
<evidence type="ECO:0000256" key="3">
    <source>
        <dbReference type="ARBA" id="ARBA00023002"/>
    </source>
</evidence>
<evidence type="ECO:0000256" key="2">
    <source>
        <dbReference type="ARBA" id="ARBA00022630"/>
    </source>
</evidence>
<name>W4L9S4_ENTF1</name>
<evidence type="ECO:0000256" key="4">
    <source>
        <dbReference type="ARBA" id="ARBA00023033"/>
    </source>
</evidence>
<proteinExistence type="inferred from homology"/>
<dbReference type="PATRIC" id="fig|1429438.4.peg.6836"/>
<dbReference type="PANTHER" id="PTHR30137">
    <property type="entry name" value="LUCIFERASE-LIKE MONOOXYGENASE"/>
    <property type="match status" value="1"/>
</dbReference>
<dbReference type="EMBL" id="AZHW01001121">
    <property type="protein sequence ID" value="ETW94091.1"/>
    <property type="molecule type" value="Genomic_DNA"/>
</dbReference>